<evidence type="ECO:0000313" key="2">
    <source>
        <dbReference type="Proteomes" id="UP000467841"/>
    </source>
</evidence>
<reference evidence="1" key="1">
    <citation type="submission" date="2020-01" db="EMBL/GenBank/DDBJ databases">
        <authorList>
            <person name="Mishra B."/>
        </authorList>
    </citation>
    <scope>NUCLEOTIDE SEQUENCE [LARGE SCALE GENOMIC DNA]</scope>
</reference>
<gene>
    <name evidence="1" type="ORF">MERR_LOCUS9542</name>
</gene>
<dbReference type="Proteomes" id="UP000467841">
    <property type="component" value="Unassembled WGS sequence"/>
</dbReference>
<sequence>MGGMSRRGRRYFWYTEGSGLGGCEGEGRILKENGKAADGGRESRTTLKMLSLVRERGIGGEMNEGGEGGRRNELVLAADSNRARAKWT</sequence>
<organism evidence="1 2">
    <name type="scientific">Microthlaspi erraticum</name>
    <dbReference type="NCBI Taxonomy" id="1685480"/>
    <lineage>
        <taxon>Eukaryota</taxon>
        <taxon>Viridiplantae</taxon>
        <taxon>Streptophyta</taxon>
        <taxon>Embryophyta</taxon>
        <taxon>Tracheophyta</taxon>
        <taxon>Spermatophyta</taxon>
        <taxon>Magnoliopsida</taxon>
        <taxon>eudicotyledons</taxon>
        <taxon>Gunneridae</taxon>
        <taxon>Pentapetalae</taxon>
        <taxon>rosids</taxon>
        <taxon>malvids</taxon>
        <taxon>Brassicales</taxon>
        <taxon>Brassicaceae</taxon>
        <taxon>Coluteocarpeae</taxon>
        <taxon>Microthlaspi</taxon>
    </lineage>
</organism>
<accession>A0A6D2I3P9</accession>
<evidence type="ECO:0000313" key="1">
    <source>
        <dbReference type="EMBL" id="CAA7022307.1"/>
    </source>
</evidence>
<name>A0A6D2I3P9_9BRAS</name>
<comment type="caution">
    <text evidence="1">The sequence shown here is derived from an EMBL/GenBank/DDBJ whole genome shotgun (WGS) entry which is preliminary data.</text>
</comment>
<dbReference type="EMBL" id="CACVBM020000677">
    <property type="protein sequence ID" value="CAA7022307.1"/>
    <property type="molecule type" value="Genomic_DNA"/>
</dbReference>
<proteinExistence type="predicted"/>
<keyword evidence="2" id="KW-1185">Reference proteome</keyword>
<protein>
    <submittedName>
        <fullName evidence="1">Uncharacterized protein</fullName>
    </submittedName>
</protein>
<dbReference type="AlphaFoldDB" id="A0A6D2I3P9"/>